<name>S0EEY5_GIBF5</name>
<evidence type="ECO:0000313" key="2">
    <source>
        <dbReference type="EMBL" id="CCT70933.1"/>
    </source>
</evidence>
<evidence type="ECO:0000313" key="3">
    <source>
        <dbReference type="Proteomes" id="UP000016800"/>
    </source>
</evidence>
<dbReference type="AlphaFoldDB" id="S0EEY5"/>
<proteinExistence type="predicted"/>
<organism evidence="2 3">
    <name type="scientific">Gibberella fujikuroi (strain CBS 195.34 / IMI 58289 / NRRL A-6831)</name>
    <name type="common">Bakanae and foot rot disease fungus</name>
    <name type="synonym">Fusarium fujikuroi</name>
    <dbReference type="NCBI Taxonomy" id="1279085"/>
    <lineage>
        <taxon>Eukaryota</taxon>
        <taxon>Fungi</taxon>
        <taxon>Dikarya</taxon>
        <taxon>Ascomycota</taxon>
        <taxon>Pezizomycotina</taxon>
        <taxon>Sordariomycetes</taxon>
        <taxon>Hypocreomycetidae</taxon>
        <taxon>Hypocreales</taxon>
        <taxon>Nectriaceae</taxon>
        <taxon>Fusarium</taxon>
        <taxon>Fusarium fujikuroi species complex</taxon>
    </lineage>
</organism>
<protein>
    <submittedName>
        <fullName evidence="2">Uncharacterized protein</fullName>
    </submittedName>
</protein>
<feature type="signal peptide" evidence="1">
    <location>
        <begin position="1"/>
        <end position="19"/>
    </location>
</feature>
<dbReference type="EMBL" id="HF679029">
    <property type="protein sequence ID" value="CCT70933.1"/>
    <property type="molecule type" value="Genomic_DNA"/>
</dbReference>
<dbReference type="RefSeq" id="XP_023433012.1">
    <property type="nucleotide sequence ID" value="XM_023580192.1"/>
</dbReference>
<sequence>MSALLFLTQLLSLLPTFHEFTSYCYPHLCLNDLNSGSALVSNSHKFAHDSRSTFRPNMSVDTWRLPYLTTGADDMHIRPAFSKQQFKPGIVPISLRGSVSRISISSIVTVPLAVQERYSQKPRQHTRTLRVSIDHMSLATRVFSTTEPGNKLWVVDWRTPPPLSDRSFPAPSSHGDTFPIWPSCPLLLVLKEAYH</sequence>
<dbReference type="VEuPathDB" id="FungiDB:FFUJ_09040"/>
<keyword evidence="3" id="KW-1185">Reference proteome</keyword>
<evidence type="ECO:0000256" key="1">
    <source>
        <dbReference type="SAM" id="SignalP"/>
    </source>
</evidence>
<feature type="chain" id="PRO_5004485175" evidence="1">
    <location>
        <begin position="20"/>
        <end position="195"/>
    </location>
</feature>
<gene>
    <name evidence="2" type="ORF">FFUJ_09040</name>
</gene>
<accession>S0EEY5</accession>
<keyword evidence="1" id="KW-0732">Signal</keyword>
<dbReference type="Proteomes" id="UP000016800">
    <property type="component" value="Chromosome VII"/>
</dbReference>
<dbReference type="GeneID" id="35402514"/>
<reference evidence="3" key="1">
    <citation type="journal article" date="2013" name="PLoS Pathog.">
        <title>Deciphering the cryptic genome: genome-wide analyses of the rice pathogen Fusarium fujikuroi reveal complex regulation of secondary metabolism and novel metabolites.</title>
        <authorList>
            <person name="Wiemann P."/>
            <person name="Sieber C.M."/>
            <person name="von Bargen K.W."/>
            <person name="Studt L."/>
            <person name="Niehaus E.M."/>
            <person name="Espino J.J."/>
            <person name="Huss K."/>
            <person name="Michielse C.B."/>
            <person name="Albermann S."/>
            <person name="Wagner D."/>
            <person name="Bergner S.V."/>
            <person name="Connolly L.R."/>
            <person name="Fischer A."/>
            <person name="Reuter G."/>
            <person name="Kleigrewe K."/>
            <person name="Bald T."/>
            <person name="Wingfield B.D."/>
            <person name="Ophir R."/>
            <person name="Freeman S."/>
            <person name="Hippler M."/>
            <person name="Smith K.M."/>
            <person name="Brown D.W."/>
            <person name="Proctor R.H."/>
            <person name="Munsterkotter M."/>
            <person name="Freitag M."/>
            <person name="Humpf H.U."/>
            <person name="Guldener U."/>
            <person name="Tudzynski B."/>
        </authorList>
    </citation>
    <scope>NUCLEOTIDE SEQUENCE [LARGE SCALE GENOMIC DNA]</scope>
    <source>
        <strain evidence="3">CBS 195.34 / IMI 58289 / NRRL A-6831</strain>
    </source>
</reference>
<dbReference type="HOGENOM" id="CLU_1396429_0_0_1"/>